<dbReference type="Proteomes" id="UP000233551">
    <property type="component" value="Unassembled WGS sequence"/>
</dbReference>
<dbReference type="Gene3D" id="3.60.10.10">
    <property type="entry name" value="Endonuclease/exonuclease/phosphatase"/>
    <property type="match status" value="1"/>
</dbReference>
<reference evidence="1 2" key="1">
    <citation type="submission" date="2017-11" db="EMBL/GenBank/DDBJ databases">
        <title>De-novo sequencing of pomegranate (Punica granatum L.) genome.</title>
        <authorList>
            <person name="Akparov Z."/>
            <person name="Amiraslanov A."/>
            <person name="Hajiyeva S."/>
            <person name="Abbasov M."/>
            <person name="Kaur K."/>
            <person name="Hamwieh A."/>
            <person name="Solovyev V."/>
            <person name="Salamov A."/>
            <person name="Braich B."/>
            <person name="Kosarev P."/>
            <person name="Mahmoud A."/>
            <person name="Hajiyev E."/>
            <person name="Babayeva S."/>
            <person name="Izzatullayeva V."/>
            <person name="Mammadov A."/>
            <person name="Mammadov A."/>
            <person name="Sharifova S."/>
            <person name="Ojaghi J."/>
            <person name="Eynullazada K."/>
            <person name="Bayramov B."/>
            <person name="Abdulazimova A."/>
            <person name="Shahmuradov I."/>
        </authorList>
    </citation>
    <scope>NUCLEOTIDE SEQUENCE [LARGE SCALE GENOMIC DNA]</scope>
    <source>
        <strain evidence="2">cv. AG2017</strain>
        <tissue evidence="1">Leaf</tissue>
    </source>
</reference>
<proteinExistence type="predicted"/>
<accession>A0A2I0IQ59</accession>
<protein>
    <submittedName>
        <fullName evidence="1">Uncharacterized protein</fullName>
    </submittedName>
</protein>
<dbReference type="STRING" id="22663.A0A2I0IQ59"/>
<dbReference type="PANTHER" id="PTHR31635:SF196">
    <property type="entry name" value="REVERSE TRANSCRIPTASE DOMAIN-CONTAINING PROTEIN-RELATED"/>
    <property type="match status" value="1"/>
</dbReference>
<keyword evidence="2" id="KW-1185">Reference proteome</keyword>
<dbReference type="InterPro" id="IPR036691">
    <property type="entry name" value="Endo/exonu/phosph_ase_sf"/>
</dbReference>
<organism evidence="1 2">
    <name type="scientific">Punica granatum</name>
    <name type="common">Pomegranate</name>
    <dbReference type="NCBI Taxonomy" id="22663"/>
    <lineage>
        <taxon>Eukaryota</taxon>
        <taxon>Viridiplantae</taxon>
        <taxon>Streptophyta</taxon>
        <taxon>Embryophyta</taxon>
        <taxon>Tracheophyta</taxon>
        <taxon>Spermatophyta</taxon>
        <taxon>Magnoliopsida</taxon>
        <taxon>eudicotyledons</taxon>
        <taxon>Gunneridae</taxon>
        <taxon>Pentapetalae</taxon>
        <taxon>rosids</taxon>
        <taxon>malvids</taxon>
        <taxon>Myrtales</taxon>
        <taxon>Lythraceae</taxon>
        <taxon>Punica</taxon>
    </lineage>
</organism>
<name>A0A2I0IQ59_PUNGR</name>
<evidence type="ECO:0000313" key="2">
    <source>
        <dbReference type="Proteomes" id="UP000233551"/>
    </source>
</evidence>
<dbReference type="AlphaFoldDB" id="A0A2I0IQ59"/>
<comment type="caution">
    <text evidence="1">The sequence shown here is derived from an EMBL/GenBank/DDBJ whole genome shotgun (WGS) entry which is preliminary data.</text>
</comment>
<dbReference type="PANTHER" id="PTHR31635">
    <property type="entry name" value="REVERSE TRANSCRIPTASE DOMAIN-CONTAINING PROTEIN-RELATED"/>
    <property type="match status" value="1"/>
</dbReference>
<evidence type="ECO:0000313" key="1">
    <source>
        <dbReference type="EMBL" id="PKI45853.1"/>
    </source>
</evidence>
<sequence>METVAAKVGLEAEILGSEAKPMVGAAIIATKDVPATFGRWEHDNRPNSEAELSQTSCDIEIDPAPNLEERGDMVQSGDIGDGGTIKDAMVFGDYMEVIPETTETVAMSAGKSSFQASTKGLLERRYEYPTESVHRELWSNLKLISAGINEEWLVIRDFNEIIDTTEKIGRVTTNAMACHTLREVSESCSLLDLGSNSPRLTWKGPVAGGYDRVYKRLDRAMSNTSWRTRYLEAMEKGDLSRGSAASNFEMYSFKAPGLDGFHAYFFQSNWELVERQVTELVREIFEGRKSASIINNTMIVLIPKVAQPETIHNFRPISLCNVLYKIVTKLITNRLKPLMQKWIALNQASFVPGRQIRDNIIVAGANAHYALSAKEGGFYGGKGGS</sequence>
<dbReference type="EMBL" id="PGOL01002693">
    <property type="protein sequence ID" value="PKI45853.1"/>
    <property type="molecule type" value="Genomic_DNA"/>
</dbReference>
<gene>
    <name evidence="1" type="ORF">CRG98_033751</name>
</gene>